<dbReference type="AlphaFoldDB" id="A0A8H3ZDK6"/>
<dbReference type="EMBL" id="WNWR01000189">
    <property type="protein sequence ID" value="KAE9989382.1"/>
    <property type="molecule type" value="Genomic_DNA"/>
</dbReference>
<keyword evidence="4" id="KW-1185">Reference proteome</keyword>
<evidence type="ECO:0000313" key="4">
    <source>
        <dbReference type="Proteomes" id="UP000490939"/>
    </source>
</evidence>
<evidence type="ECO:0000256" key="1">
    <source>
        <dbReference type="SAM" id="Coils"/>
    </source>
</evidence>
<feature type="compositionally biased region" description="Polar residues" evidence="2">
    <location>
        <begin position="39"/>
        <end position="53"/>
    </location>
</feature>
<dbReference type="Proteomes" id="UP000490939">
    <property type="component" value="Unassembled WGS sequence"/>
</dbReference>
<reference evidence="3 4" key="1">
    <citation type="submission" date="2019-07" db="EMBL/GenBank/DDBJ databases">
        <title>Venturia inaequalis Genome Resource.</title>
        <authorList>
            <person name="Lichtner F.J."/>
        </authorList>
    </citation>
    <scope>NUCLEOTIDE SEQUENCE [LARGE SCALE GENOMIC DNA]</scope>
    <source>
        <strain evidence="3 4">DMI_063113</strain>
    </source>
</reference>
<proteinExistence type="predicted"/>
<name>A0A8H3ZDK6_VENIN</name>
<evidence type="ECO:0000256" key="2">
    <source>
        <dbReference type="SAM" id="MobiDB-lite"/>
    </source>
</evidence>
<feature type="compositionally biased region" description="Basic residues" evidence="2">
    <location>
        <begin position="54"/>
        <end position="68"/>
    </location>
</feature>
<organism evidence="3 4">
    <name type="scientific">Venturia inaequalis</name>
    <name type="common">Apple scab fungus</name>
    <dbReference type="NCBI Taxonomy" id="5025"/>
    <lineage>
        <taxon>Eukaryota</taxon>
        <taxon>Fungi</taxon>
        <taxon>Dikarya</taxon>
        <taxon>Ascomycota</taxon>
        <taxon>Pezizomycotina</taxon>
        <taxon>Dothideomycetes</taxon>
        <taxon>Pleosporomycetidae</taxon>
        <taxon>Venturiales</taxon>
        <taxon>Venturiaceae</taxon>
        <taxon>Venturia</taxon>
    </lineage>
</organism>
<comment type="caution">
    <text evidence="3">The sequence shown here is derived from an EMBL/GenBank/DDBJ whole genome shotgun (WGS) entry which is preliminary data.</text>
</comment>
<accession>A0A8H3ZDK6</accession>
<sequence>MDLPTVRRLYDAIVYGTVPEVSEEANQHQVNTPIRKRSTPNQKATRQDQVNTPTRKRSTPNHKATSRKKKIATLQMENVSLKNTISELEDRYDRLEQTYIRELEATSSPDSGDTDYIVTAGEEKLREYIDDFKTVETYGDRDLVDEILDDIHKVLGRVNTGTEMDRLCMSGQISYLDSYARDVGDGEEGEWQVALLEGRWISMYRALVNAGV</sequence>
<keyword evidence="1" id="KW-0175">Coiled coil</keyword>
<protein>
    <submittedName>
        <fullName evidence="3">Uncharacterized protein</fullName>
    </submittedName>
</protein>
<feature type="coiled-coil region" evidence="1">
    <location>
        <begin position="71"/>
        <end position="105"/>
    </location>
</feature>
<evidence type="ECO:0000313" key="3">
    <source>
        <dbReference type="EMBL" id="KAE9989382.1"/>
    </source>
</evidence>
<feature type="region of interest" description="Disordered" evidence="2">
    <location>
        <begin position="23"/>
        <end position="68"/>
    </location>
</feature>
<gene>
    <name evidence="3" type="ORF">EG327_002729</name>
</gene>